<dbReference type="EMBL" id="FRAB01000025">
    <property type="protein sequence ID" value="SHK50829.1"/>
    <property type="molecule type" value="Genomic_DNA"/>
</dbReference>
<dbReference type="AlphaFoldDB" id="A0A1M6T1P8"/>
<gene>
    <name evidence="2" type="ORF">SAMN05192548_102514</name>
</gene>
<evidence type="ECO:0000313" key="2">
    <source>
        <dbReference type="EMBL" id="SHK50829.1"/>
    </source>
</evidence>
<name>A0A1M6T1P8_9BURK</name>
<proteinExistence type="predicted"/>
<dbReference type="Proteomes" id="UP000184395">
    <property type="component" value="Unassembled WGS sequence"/>
</dbReference>
<evidence type="ECO:0000313" key="3">
    <source>
        <dbReference type="Proteomes" id="UP000184395"/>
    </source>
</evidence>
<organism evidence="2 3">
    <name type="scientific">Paraburkholderia terricola</name>
    <dbReference type="NCBI Taxonomy" id="169427"/>
    <lineage>
        <taxon>Bacteria</taxon>
        <taxon>Pseudomonadati</taxon>
        <taxon>Pseudomonadota</taxon>
        <taxon>Betaproteobacteria</taxon>
        <taxon>Burkholderiales</taxon>
        <taxon>Burkholderiaceae</taxon>
        <taxon>Paraburkholderia</taxon>
    </lineage>
</organism>
<feature type="compositionally biased region" description="Basic and acidic residues" evidence="1">
    <location>
        <begin position="78"/>
        <end position="89"/>
    </location>
</feature>
<protein>
    <submittedName>
        <fullName evidence="2">Uncharacterized protein</fullName>
    </submittedName>
</protein>
<evidence type="ECO:0000256" key="1">
    <source>
        <dbReference type="SAM" id="MobiDB-lite"/>
    </source>
</evidence>
<accession>A0A1M6T1P8</accession>
<sequence length="89" mass="9813">MRERLLPITPELICMEIASLESLRLACSPDGTTRDCAPPLRDSARYGPRQYFRTLLSRFCDGGLVTNRNSPGGPASDVVKDDSAKDNRT</sequence>
<feature type="region of interest" description="Disordered" evidence="1">
    <location>
        <begin position="66"/>
        <end position="89"/>
    </location>
</feature>
<reference evidence="2 3" key="1">
    <citation type="submission" date="2016-11" db="EMBL/GenBank/DDBJ databases">
        <authorList>
            <person name="Jaros S."/>
            <person name="Januszkiewicz K."/>
            <person name="Wedrychowicz H."/>
        </authorList>
    </citation>
    <scope>NUCLEOTIDE SEQUENCE [LARGE SCALE GENOMIC DNA]</scope>
    <source>
        <strain evidence="2 3">LMG 20594</strain>
    </source>
</reference>